<dbReference type="EMBL" id="CAXLJM020000138">
    <property type="protein sequence ID" value="CAL8140619.1"/>
    <property type="molecule type" value="Genomic_DNA"/>
</dbReference>
<dbReference type="InterPro" id="IPR000718">
    <property type="entry name" value="Peptidase_M13"/>
</dbReference>
<feature type="domain" description="Peptidase M13 N-terminal" evidence="10">
    <location>
        <begin position="5"/>
        <end position="118"/>
    </location>
</feature>
<keyword evidence="6" id="KW-0378">Hydrolase</keyword>
<evidence type="ECO:0000256" key="3">
    <source>
        <dbReference type="ARBA" id="ARBA00007357"/>
    </source>
</evidence>
<evidence type="ECO:0000313" key="12">
    <source>
        <dbReference type="Proteomes" id="UP001642540"/>
    </source>
</evidence>
<dbReference type="InterPro" id="IPR008753">
    <property type="entry name" value="Peptidase_M13_N"/>
</dbReference>
<comment type="similarity">
    <text evidence="3">Belongs to the peptidase M13 family.</text>
</comment>
<evidence type="ECO:0000313" key="11">
    <source>
        <dbReference type="EMBL" id="CAL8140619.1"/>
    </source>
</evidence>
<dbReference type="PANTHER" id="PTHR11733:SF224">
    <property type="entry name" value="NEPRILYSIN-2"/>
    <property type="match status" value="1"/>
</dbReference>
<evidence type="ECO:0000256" key="8">
    <source>
        <dbReference type="ARBA" id="ARBA00023049"/>
    </source>
</evidence>
<dbReference type="Pfam" id="PF05649">
    <property type="entry name" value="Peptidase_M13_N"/>
    <property type="match status" value="1"/>
</dbReference>
<comment type="subcellular location">
    <subcellularLocation>
        <location evidence="2">Cell membrane</location>
        <topology evidence="2">Single-pass type II membrane protein</topology>
    </subcellularLocation>
</comment>
<evidence type="ECO:0000256" key="1">
    <source>
        <dbReference type="ARBA" id="ARBA00001947"/>
    </source>
</evidence>
<dbReference type="CDD" id="cd08662">
    <property type="entry name" value="M13"/>
    <property type="match status" value="1"/>
</dbReference>
<comment type="cofactor">
    <cofactor evidence="1">
        <name>Zn(2+)</name>
        <dbReference type="ChEBI" id="CHEBI:29105"/>
    </cofactor>
</comment>
<dbReference type="Pfam" id="PF01431">
    <property type="entry name" value="Peptidase_M13"/>
    <property type="match status" value="1"/>
</dbReference>
<reference evidence="11 12" key="1">
    <citation type="submission" date="2024-08" db="EMBL/GenBank/DDBJ databases">
        <authorList>
            <person name="Cucini C."/>
            <person name="Frati F."/>
        </authorList>
    </citation>
    <scope>NUCLEOTIDE SEQUENCE [LARGE SCALE GENOMIC DNA]</scope>
</reference>
<accession>A0ABP1S150</accession>
<evidence type="ECO:0000259" key="10">
    <source>
        <dbReference type="Pfam" id="PF05649"/>
    </source>
</evidence>
<name>A0ABP1S150_9HEXA</name>
<evidence type="ECO:0000259" key="9">
    <source>
        <dbReference type="Pfam" id="PF01431"/>
    </source>
</evidence>
<protein>
    <submittedName>
        <fullName evidence="11">Uncharacterized protein</fullName>
    </submittedName>
</protein>
<comment type="caution">
    <text evidence="11">The sequence shown here is derived from an EMBL/GenBank/DDBJ whole genome shotgun (WGS) entry which is preliminary data.</text>
</comment>
<sequence>MSLSLVRDYDRFMRYMVEVAGVYHSQARIEMQHTLNFEIKMAACMVKASDWLKDVPNDKSRIMTIQEMNNRYPSVQWIEFLQRITGFAITLKNETSIIVHNPVYLDCFTNLVNSTDLSAFLDMLDQNDWMSSVTKEEARDKAKSIEINTGYPEEYKDNTKLSSLYEGFDLQADQFYENFRKLNIGFNNPKLVFLRKDISRDGLFYAWKFAATFGRFQNSIQIPATLLQNPFFNISRPKYLNFGALGSSIGHEIIRGFDHIEKGVNNFENIENWWDNETKTNFDLRMDCMINQYSSFYSNTTTLNIDGEETLSKNNADNGGLKQAYRGYKYWVRHHGKENRLPGLNYTTSQLFWIAAAQKWCSVQKLDILRSAILLASHSPPEFRVNESFANNIEFSQDFKCPLGEKMNPVKKCEVW</sequence>
<evidence type="ECO:0000256" key="2">
    <source>
        <dbReference type="ARBA" id="ARBA00004401"/>
    </source>
</evidence>
<organism evidence="11 12">
    <name type="scientific">Orchesella dallaii</name>
    <dbReference type="NCBI Taxonomy" id="48710"/>
    <lineage>
        <taxon>Eukaryota</taxon>
        <taxon>Metazoa</taxon>
        <taxon>Ecdysozoa</taxon>
        <taxon>Arthropoda</taxon>
        <taxon>Hexapoda</taxon>
        <taxon>Collembola</taxon>
        <taxon>Entomobryomorpha</taxon>
        <taxon>Entomobryoidea</taxon>
        <taxon>Orchesellidae</taxon>
        <taxon>Orchesellinae</taxon>
        <taxon>Orchesella</taxon>
    </lineage>
</organism>
<dbReference type="SUPFAM" id="SSF55486">
    <property type="entry name" value="Metalloproteases ('zincins'), catalytic domain"/>
    <property type="match status" value="1"/>
</dbReference>
<evidence type="ECO:0000256" key="5">
    <source>
        <dbReference type="ARBA" id="ARBA00022723"/>
    </source>
</evidence>
<keyword evidence="12" id="KW-1185">Reference proteome</keyword>
<evidence type="ECO:0000256" key="6">
    <source>
        <dbReference type="ARBA" id="ARBA00022801"/>
    </source>
</evidence>
<dbReference type="Proteomes" id="UP001642540">
    <property type="component" value="Unassembled WGS sequence"/>
</dbReference>
<gene>
    <name evidence="11" type="ORF">ODALV1_LOCUS28351</name>
</gene>
<dbReference type="InterPro" id="IPR042089">
    <property type="entry name" value="Peptidase_M13_dom_2"/>
</dbReference>
<feature type="domain" description="Peptidase M13 C-terminal" evidence="9">
    <location>
        <begin position="217"/>
        <end position="415"/>
    </location>
</feature>
<dbReference type="InterPro" id="IPR024079">
    <property type="entry name" value="MetalloPept_cat_dom_sf"/>
</dbReference>
<evidence type="ECO:0000256" key="7">
    <source>
        <dbReference type="ARBA" id="ARBA00022833"/>
    </source>
</evidence>
<keyword evidence="5" id="KW-0479">Metal-binding</keyword>
<keyword evidence="4" id="KW-0645">Protease</keyword>
<dbReference type="PROSITE" id="PS51885">
    <property type="entry name" value="NEPRILYSIN"/>
    <property type="match status" value="1"/>
</dbReference>
<keyword evidence="8" id="KW-0482">Metalloprotease</keyword>
<dbReference type="PRINTS" id="PR00786">
    <property type="entry name" value="NEPRILYSIN"/>
</dbReference>
<keyword evidence="7" id="KW-0862">Zinc</keyword>
<dbReference type="InterPro" id="IPR018497">
    <property type="entry name" value="Peptidase_M13_C"/>
</dbReference>
<evidence type="ECO:0000256" key="4">
    <source>
        <dbReference type="ARBA" id="ARBA00022670"/>
    </source>
</evidence>
<dbReference type="PANTHER" id="PTHR11733">
    <property type="entry name" value="ZINC METALLOPROTEASE FAMILY M13 NEPRILYSIN-RELATED"/>
    <property type="match status" value="1"/>
</dbReference>
<dbReference type="Gene3D" id="1.10.1380.10">
    <property type="entry name" value="Neutral endopeptidase , domain2"/>
    <property type="match status" value="2"/>
</dbReference>
<proteinExistence type="inferred from homology"/>
<dbReference type="Gene3D" id="3.40.390.10">
    <property type="entry name" value="Collagenase (Catalytic Domain)"/>
    <property type="match status" value="1"/>
</dbReference>